<feature type="domain" description="SnoaL-like" evidence="1">
    <location>
        <begin position="20"/>
        <end position="122"/>
    </location>
</feature>
<dbReference type="Pfam" id="PF12680">
    <property type="entry name" value="SnoaL_2"/>
    <property type="match status" value="1"/>
</dbReference>
<dbReference type="Proteomes" id="UP000466794">
    <property type="component" value="Unassembled WGS sequence"/>
</dbReference>
<dbReference type="RefSeq" id="WP_157390274.1">
    <property type="nucleotide sequence ID" value="NZ_WRPP01000005.1"/>
</dbReference>
<evidence type="ECO:0000313" key="2">
    <source>
        <dbReference type="EMBL" id="MVU80693.1"/>
    </source>
</evidence>
<comment type="caution">
    <text evidence="2">The sequence shown here is derived from an EMBL/GenBank/DDBJ whole genome shotgun (WGS) entry which is preliminary data.</text>
</comment>
<protein>
    <recommendedName>
        <fullName evidence="1">SnoaL-like domain-containing protein</fullName>
    </recommendedName>
</protein>
<dbReference type="EMBL" id="WRPP01000005">
    <property type="protein sequence ID" value="MVU80693.1"/>
    <property type="molecule type" value="Genomic_DNA"/>
</dbReference>
<proteinExistence type="predicted"/>
<reference evidence="2 3" key="1">
    <citation type="submission" date="2019-12" db="EMBL/GenBank/DDBJ databases">
        <title>Nocardia sp. nov. ET3-3 isolated from soil.</title>
        <authorList>
            <person name="Kanchanasin P."/>
            <person name="Tanasupawat S."/>
            <person name="Yuki M."/>
            <person name="Kudo T."/>
        </authorList>
    </citation>
    <scope>NUCLEOTIDE SEQUENCE [LARGE SCALE GENOMIC DNA]</scope>
    <source>
        <strain evidence="2 3">ET3-3</strain>
    </source>
</reference>
<dbReference type="AlphaFoldDB" id="A0A7K1V231"/>
<accession>A0A7K1V231</accession>
<keyword evidence="3" id="KW-1185">Reference proteome</keyword>
<dbReference type="Gene3D" id="3.10.450.50">
    <property type="match status" value="1"/>
</dbReference>
<evidence type="ECO:0000259" key="1">
    <source>
        <dbReference type="Pfam" id="PF12680"/>
    </source>
</evidence>
<sequence length="167" mass="18879">MIEIVDVDDARAVRNKENVLAWVDMMINQKRPKEAVAKYVSPTYIQHNPLIVTGPDGLVDYFAKLTSERKNARAEMYRIIAFGDWVWTHGRFLNFVDDDPNDTGIAVVDIYRMDEDGKAAEHWDVLQLVGDPETNAAPFAAPSLKFALKNMSRMRLRTPALNSNGVV</sequence>
<organism evidence="2 3">
    <name type="scientific">Nocardia terrae</name>
    <dbReference type="NCBI Taxonomy" id="2675851"/>
    <lineage>
        <taxon>Bacteria</taxon>
        <taxon>Bacillati</taxon>
        <taxon>Actinomycetota</taxon>
        <taxon>Actinomycetes</taxon>
        <taxon>Mycobacteriales</taxon>
        <taxon>Nocardiaceae</taxon>
        <taxon>Nocardia</taxon>
    </lineage>
</organism>
<dbReference type="SUPFAM" id="SSF54427">
    <property type="entry name" value="NTF2-like"/>
    <property type="match status" value="1"/>
</dbReference>
<evidence type="ECO:0000313" key="3">
    <source>
        <dbReference type="Proteomes" id="UP000466794"/>
    </source>
</evidence>
<gene>
    <name evidence="2" type="ORF">GPX89_26005</name>
</gene>
<dbReference type="InterPro" id="IPR037401">
    <property type="entry name" value="SnoaL-like"/>
</dbReference>
<dbReference type="InterPro" id="IPR032710">
    <property type="entry name" value="NTF2-like_dom_sf"/>
</dbReference>
<name>A0A7K1V231_9NOCA</name>